<sequence>MDDSKTFSTSGEMDNSVPLRITISILSATFSTAYPTLLSCIMSDPEEVFISLLAGCFAFIAIPGVNSKKKLIISCALSFPLFFIPEGYVRAFLIGIVLSYGQTAAEMHTAHLSLCAFRESALSQLGILLTMQTCLFFFFLSFIPNFEWLCSTFVFVLSLTIVEIAAVVFFVPDPPTEMITSNNLNVLYNEVYYTLTNLFGNTPFHNFHREYTEIVDRYNKKVVPLYLRINAVVEKVNVSFISAGVGGLLSTTNNNIYLVIFSCLSMFKWVFSNQHNKEYIILSIASIALVLLAMLAYNVKPIFIILIGMSLYLVPSSDGYLKLDKYLIGISNSIRNLLGVVIFVILWREQIID</sequence>
<evidence type="ECO:0000313" key="3">
    <source>
        <dbReference type="Proteomes" id="UP000054524"/>
    </source>
</evidence>
<dbReference type="OrthoDB" id="2189235at2759"/>
<feature type="transmembrane region" description="Helical" evidence="1">
    <location>
        <begin position="21"/>
        <end position="42"/>
    </location>
</feature>
<feature type="transmembrane region" description="Helical" evidence="1">
    <location>
        <begin position="326"/>
        <end position="347"/>
    </location>
</feature>
<dbReference type="EMBL" id="AKIJ01000005">
    <property type="protein sequence ID" value="KFG25523.1"/>
    <property type="molecule type" value="Genomic_DNA"/>
</dbReference>
<dbReference type="AlphaFoldDB" id="A0A086J055"/>
<protein>
    <submittedName>
        <fullName evidence="2">Uncharacterized protein</fullName>
    </submittedName>
</protein>
<feature type="transmembrane region" description="Helical" evidence="1">
    <location>
        <begin position="77"/>
        <end position="101"/>
    </location>
</feature>
<keyword evidence="1" id="KW-0812">Transmembrane</keyword>
<evidence type="ECO:0000313" key="2">
    <source>
        <dbReference type="EMBL" id="KFG25523.1"/>
    </source>
</evidence>
<reference evidence="2 3" key="1">
    <citation type="journal article" date="2014" name="Genome Announc.">
        <title>Genome Sequence of the Microsporidian Species Nematocida sp1 Strain ERTm6 (ATCC PRA-372).</title>
        <authorList>
            <person name="Bakowski M.A."/>
            <person name="Priest M."/>
            <person name="Young S."/>
            <person name="Cuomo C.A."/>
            <person name="Troemel E.R."/>
        </authorList>
    </citation>
    <scope>NUCLEOTIDE SEQUENCE [LARGE SCALE GENOMIC DNA]</scope>
    <source>
        <strain evidence="2 3">ERTm6</strain>
    </source>
</reference>
<keyword evidence="3" id="KW-1185">Reference proteome</keyword>
<dbReference type="RefSeq" id="XP_052904078.1">
    <property type="nucleotide sequence ID" value="XM_053049907.1"/>
</dbReference>
<keyword evidence="1" id="KW-0472">Membrane</keyword>
<dbReference type="HOGENOM" id="CLU_785485_0_0_1"/>
<feature type="transmembrane region" description="Helical" evidence="1">
    <location>
        <begin position="149"/>
        <end position="171"/>
    </location>
</feature>
<accession>A0A086J055</accession>
<feature type="transmembrane region" description="Helical" evidence="1">
    <location>
        <begin position="48"/>
        <end position="65"/>
    </location>
</feature>
<dbReference type="Proteomes" id="UP000054524">
    <property type="component" value="Unassembled WGS sequence"/>
</dbReference>
<dbReference type="GeneID" id="77677273"/>
<evidence type="ECO:0000256" key="1">
    <source>
        <dbReference type="SAM" id="Phobius"/>
    </source>
</evidence>
<name>A0A086J055_NEMA1</name>
<feature type="transmembrane region" description="Helical" evidence="1">
    <location>
        <begin position="283"/>
        <end position="314"/>
    </location>
</feature>
<feature type="transmembrane region" description="Helical" evidence="1">
    <location>
        <begin position="255"/>
        <end position="271"/>
    </location>
</feature>
<gene>
    <name evidence="2" type="ORF">NESG_02300</name>
</gene>
<proteinExistence type="predicted"/>
<comment type="caution">
    <text evidence="2">The sequence shown here is derived from an EMBL/GenBank/DDBJ whole genome shotgun (WGS) entry which is preliminary data.</text>
</comment>
<organism evidence="2 3">
    <name type="scientific">Nematocida ausubeli (strain ATCC PRA-371 / ERTm2)</name>
    <name type="common">Nematode killer fungus</name>
    <dbReference type="NCBI Taxonomy" id="1913371"/>
    <lineage>
        <taxon>Eukaryota</taxon>
        <taxon>Fungi</taxon>
        <taxon>Fungi incertae sedis</taxon>
        <taxon>Microsporidia</taxon>
        <taxon>Nematocida</taxon>
    </lineage>
</organism>
<feature type="transmembrane region" description="Helical" evidence="1">
    <location>
        <begin position="121"/>
        <end position="142"/>
    </location>
</feature>
<keyword evidence="1" id="KW-1133">Transmembrane helix</keyword>